<dbReference type="STRING" id="1307763.L21SP4_02113"/>
<dbReference type="Pfam" id="PF12704">
    <property type="entry name" value="MacB_PCD"/>
    <property type="match status" value="1"/>
</dbReference>
<evidence type="ECO:0000256" key="3">
    <source>
        <dbReference type="ARBA" id="ARBA00022475"/>
    </source>
</evidence>
<reference evidence="11" key="1">
    <citation type="submission" date="2015-02" db="EMBL/GenBank/DDBJ databases">
        <title>Description and complete genome sequence of the first cultured representative of the subdivision 5 of the Verrucomicrobia phylum.</title>
        <authorList>
            <person name="Spring S."/>
            <person name="Bunk B."/>
            <person name="Sproer C."/>
            <person name="Klenk H.-P."/>
        </authorList>
    </citation>
    <scope>NUCLEOTIDE SEQUENCE [LARGE SCALE GENOMIC DNA]</scope>
    <source>
        <strain evidence="11">L21-Fru-AB</strain>
    </source>
</reference>
<dbReference type="PANTHER" id="PTHR30489">
    <property type="entry name" value="LIPOPROTEIN-RELEASING SYSTEM TRANSMEMBRANE PROTEIN LOLE"/>
    <property type="match status" value="1"/>
</dbReference>
<organism evidence="10 11">
    <name type="scientific">Kiritimatiella glycovorans</name>
    <dbReference type="NCBI Taxonomy" id="1307763"/>
    <lineage>
        <taxon>Bacteria</taxon>
        <taxon>Pseudomonadati</taxon>
        <taxon>Kiritimatiellota</taxon>
        <taxon>Kiritimatiellia</taxon>
        <taxon>Kiritimatiellales</taxon>
        <taxon>Kiritimatiellaceae</taxon>
        <taxon>Kiritimatiella</taxon>
    </lineage>
</organism>
<keyword evidence="10" id="KW-0449">Lipoprotein</keyword>
<dbReference type="AlphaFoldDB" id="A0A0G3EKR4"/>
<protein>
    <submittedName>
        <fullName evidence="10">Lipoprotein-releasing system transmembrane protein LolC</fullName>
    </submittedName>
</protein>
<dbReference type="Pfam" id="PF02687">
    <property type="entry name" value="FtsX"/>
    <property type="match status" value="1"/>
</dbReference>
<gene>
    <name evidence="10" type="primary">lolC</name>
    <name evidence="10" type="ORF">L21SP4_02113</name>
</gene>
<evidence type="ECO:0000256" key="1">
    <source>
        <dbReference type="ARBA" id="ARBA00004651"/>
    </source>
</evidence>
<keyword evidence="6 7" id="KW-0472">Membrane</keyword>
<name>A0A0G3EKR4_9BACT</name>
<dbReference type="OrthoDB" id="9808461at2"/>
<keyword evidence="4 7" id="KW-0812">Transmembrane</keyword>
<feature type="transmembrane region" description="Helical" evidence="7">
    <location>
        <begin position="266"/>
        <end position="292"/>
    </location>
</feature>
<evidence type="ECO:0000256" key="6">
    <source>
        <dbReference type="ARBA" id="ARBA00023136"/>
    </source>
</evidence>
<feature type="transmembrane region" description="Helical" evidence="7">
    <location>
        <begin position="313"/>
        <end position="337"/>
    </location>
</feature>
<dbReference type="InterPro" id="IPR025857">
    <property type="entry name" value="MacB_PCD"/>
</dbReference>
<sequence>MRKSFSLFLALRYLRPRRSFFSAVTVISVLGVTLGCAVLIVVLSVMTGFDEMWRDRILDFNAHVSVSRWGGEIDEPGPLMERIRGIEGVTGAAPALEGVVFVRHRGRVFTPLLMGVDAELEPGVSRIPESVTAGRFDPGYGEAVLGADLASRLGVGVGEVLVVISPQSFAMEDEIMLPVELTVSGIFDVGMYQFDAGYMLTSLATAGDLYGVERGVHRVRVRTRDPYRAPEAAAEIEETLGGAYSAVTWMEQNRQLFSALNVEKNMMFFLLIFITIVAAFGITNTLITLAVQKTHEIGLLKALGFSGGRIMRIFVWLGWMEGAAGSLLGLGLGSLILRYRNGLLRALSSRFRVELLPEELYQLAEIPARTVWTDVVAVVALVMAICTLAGLLPAWRAARLDPVEAIRYE</sequence>
<reference evidence="10 11" key="2">
    <citation type="journal article" date="2016" name="ISME J.">
        <title>Characterization of the first cultured representative of Verrucomicrobia subdivision 5 indicates the proposal of a novel phylum.</title>
        <authorList>
            <person name="Spring S."/>
            <person name="Bunk B."/>
            <person name="Sproer C."/>
            <person name="Schumann P."/>
            <person name="Rohde M."/>
            <person name="Tindall B.J."/>
            <person name="Klenk H.P."/>
        </authorList>
    </citation>
    <scope>NUCLEOTIDE SEQUENCE [LARGE SCALE GENOMIC DNA]</scope>
    <source>
        <strain evidence="10 11">L21-Fru-AB</strain>
    </source>
</reference>
<dbReference type="Proteomes" id="UP000035268">
    <property type="component" value="Chromosome"/>
</dbReference>
<comment type="subcellular location">
    <subcellularLocation>
        <location evidence="1">Cell membrane</location>
        <topology evidence="1">Multi-pass membrane protein</topology>
    </subcellularLocation>
</comment>
<dbReference type="PATRIC" id="fig|1609981.3.peg.2197"/>
<evidence type="ECO:0000256" key="5">
    <source>
        <dbReference type="ARBA" id="ARBA00022989"/>
    </source>
</evidence>
<dbReference type="InterPro" id="IPR003838">
    <property type="entry name" value="ABC3_permease_C"/>
</dbReference>
<evidence type="ECO:0000256" key="2">
    <source>
        <dbReference type="ARBA" id="ARBA00005236"/>
    </source>
</evidence>
<evidence type="ECO:0000313" key="11">
    <source>
        <dbReference type="Proteomes" id="UP000035268"/>
    </source>
</evidence>
<feature type="domain" description="MacB-like periplasmic core" evidence="9">
    <location>
        <begin position="25"/>
        <end position="238"/>
    </location>
</feature>
<feature type="transmembrane region" description="Helical" evidence="7">
    <location>
        <begin position="375"/>
        <end position="395"/>
    </location>
</feature>
<dbReference type="KEGG" id="vbl:L21SP4_02113"/>
<keyword evidence="11" id="KW-1185">Reference proteome</keyword>
<evidence type="ECO:0000259" key="9">
    <source>
        <dbReference type="Pfam" id="PF12704"/>
    </source>
</evidence>
<keyword evidence="3" id="KW-1003">Cell membrane</keyword>
<evidence type="ECO:0000256" key="7">
    <source>
        <dbReference type="SAM" id="Phobius"/>
    </source>
</evidence>
<dbReference type="GO" id="GO:0098797">
    <property type="term" value="C:plasma membrane protein complex"/>
    <property type="evidence" value="ECO:0007669"/>
    <property type="project" value="TreeGrafter"/>
</dbReference>
<feature type="transmembrane region" description="Helical" evidence="7">
    <location>
        <begin position="20"/>
        <end position="46"/>
    </location>
</feature>
<evidence type="ECO:0000259" key="8">
    <source>
        <dbReference type="Pfam" id="PF02687"/>
    </source>
</evidence>
<proteinExistence type="inferred from homology"/>
<dbReference type="GO" id="GO:0044874">
    <property type="term" value="P:lipoprotein localization to outer membrane"/>
    <property type="evidence" value="ECO:0007669"/>
    <property type="project" value="TreeGrafter"/>
</dbReference>
<evidence type="ECO:0000256" key="4">
    <source>
        <dbReference type="ARBA" id="ARBA00022692"/>
    </source>
</evidence>
<dbReference type="InterPro" id="IPR051447">
    <property type="entry name" value="Lipoprotein-release_system"/>
</dbReference>
<keyword evidence="5 7" id="KW-1133">Transmembrane helix</keyword>
<comment type="similarity">
    <text evidence="2">Belongs to the ABC-4 integral membrane protein family. LolC/E subfamily.</text>
</comment>
<dbReference type="EMBL" id="CP010904">
    <property type="protein sequence ID" value="AKJ65345.1"/>
    <property type="molecule type" value="Genomic_DNA"/>
</dbReference>
<feature type="domain" description="ABC3 transporter permease C-terminal" evidence="8">
    <location>
        <begin position="269"/>
        <end position="402"/>
    </location>
</feature>
<dbReference type="PANTHER" id="PTHR30489:SF0">
    <property type="entry name" value="LIPOPROTEIN-RELEASING SYSTEM TRANSMEMBRANE PROTEIN LOLE"/>
    <property type="match status" value="1"/>
</dbReference>
<dbReference type="RefSeq" id="WP_052882585.1">
    <property type="nucleotide sequence ID" value="NZ_CP010904.1"/>
</dbReference>
<accession>A0A0G3EKR4</accession>
<evidence type="ECO:0000313" key="10">
    <source>
        <dbReference type="EMBL" id="AKJ65345.1"/>
    </source>
</evidence>